<dbReference type="SUPFAM" id="SSF50969">
    <property type="entry name" value="YVTN repeat-like/Quinoprotein amine dehydrogenase"/>
    <property type="match status" value="1"/>
</dbReference>
<dbReference type="Gene3D" id="2.130.10.10">
    <property type="entry name" value="YVTN repeat-like/Quinoprotein amine dehydrogenase"/>
    <property type="match status" value="1"/>
</dbReference>
<dbReference type="AlphaFoldDB" id="A0A1B4VDG4"/>
<dbReference type="InterPro" id="IPR011044">
    <property type="entry name" value="Quino_amine_DH_bsu"/>
</dbReference>
<reference evidence="2 3" key="1">
    <citation type="submission" date="2015-08" db="EMBL/GenBank/DDBJ databases">
        <title>Complete genome sequence of Sulfurifustis variabilis.</title>
        <authorList>
            <person name="Miura A."/>
            <person name="Kojima H."/>
            <person name="Fukui M."/>
        </authorList>
    </citation>
    <scope>NUCLEOTIDE SEQUENCE [LARGE SCALE GENOMIC DNA]</scope>
    <source>
        <strain evidence="3">skN76</strain>
    </source>
</reference>
<dbReference type="RefSeq" id="WP_197703396.1">
    <property type="nucleotide sequence ID" value="NZ_AP014936.1"/>
</dbReference>
<dbReference type="InterPro" id="IPR015943">
    <property type="entry name" value="WD40/YVTN_repeat-like_dom_sf"/>
</dbReference>
<gene>
    <name evidence="2" type="ORF">SVA_1360</name>
</gene>
<feature type="signal peptide" evidence="1">
    <location>
        <begin position="1"/>
        <end position="24"/>
    </location>
</feature>
<dbReference type="KEGG" id="sva:SVA_1360"/>
<feature type="chain" id="PRO_5008571407" description="Lipoprotein" evidence="1">
    <location>
        <begin position="25"/>
        <end position="431"/>
    </location>
</feature>
<proteinExistence type="predicted"/>
<evidence type="ECO:0008006" key="4">
    <source>
        <dbReference type="Google" id="ProtNLM"/>
    </source>
</evidence>
<evidence type="ECO:0000256" key="1">
    <source>
        <dbReference type="SAM" id="SignalP"/>
    </source>
</evidence>
<keyword evidence="1" id="KW-0732">Signal</keyword>
<dbReference type="EMBL" id="AP014936">
    <property type="protein sequence ID" value="BAU47927.1"/>
    <property type="molecule type" value="Genomic_DNA"/>
</dbReference>
<dbReference type="Proteomes" id="UP000218899">
    <property type="component" value="Chromosome"/>
</dbReference>
<keyword evidence="3" id="KW-1185">Reference proteome</keyword>
<name>A0A1B4VDG4_9GAMM</name>
<evidence type="ECO:0000313" key="3">
    <source>
        <dbReference type="Proteomes" id="UP000218899"/>
    </source>
</evidence>
<dbReference type="PROSITE" id="PS51257">
    <property type="entry name" value="PROKAR_LIPOPROTEIN"/>
    <property type="match status" value="1"/>
</dbReference>
<organism evidence="2 3">
    <name type="scientific">Sulfurifustis variabilis</name>
    <dbReference type="NCBI Taxonomy" id="1675686"/>
    <lineage>
        <taxon>Bacteria</taxon>
        <taxon>Pseudomonadati</taxon>
        <taxon>Pseudomonadota</taxon>
        <taxon>Gammaproteobacteria</taxon>
        <taxon>Acidiferrobacterales</taxon>
        <taxon>Acidiferrobacteraceae</taxon>
        <taxon>Sulfurifustis</taxon>
    </lineage>
</organism>
<evidence type="ECO:0000313" key="2">
    <source>
        <dbReference type="EMBL" id="BAU47927.1"/>
    </source>
</evidence>
<protein>
    <recommendedName>
        <fullName evidence="4">Lipoprotein</fullName>
    </recommendedName>
</protein>
<sequence length="431" mass="46007">MNNKKSVARPAFASFLTVLTLSLAACGGGGGDGSTSSGRQTSLPLGDGKDLCEGLIIDKVNRPMTALAKPGVGQFVIDPQFGTTIRRITNVGGTGVIKPAYSTIPAWNADESYLILYQTNTANAGHHLYNGKTYQYIRKLNIDPPDLEQFYWHATDPDILYYIDSSTNTLTRYQVSTDAKQAIRTFSCAAGQVDGGNDPMYMSWDSDLIGLACEDGTVFSYRISTNTLGSAINVINASLTAPVAAPSGTQMFFNRSNRAEVRQVNSMSYIREIAGMDADEHGSVHLLADGSDVFTAVQFGTYEGSVVVGDMGTGNVRVVVGPDTGYPYPPSGTHISGVSLKRPGWVAVSIVGDGNGQSLLDNELLLVDTNPGGQVCRVGHHRSMGDYGPQDYWAEPHVVISPSGTRMLFGSDWGGGATVDTYVVELPSYQP</sequence>
<accession>A0A1B4VDG4</accession>